<keyword evidence="2" id="KW-1185">Reference proteome</keyword>
<dbReference type="RefSeq" id="WP_176604788.1">
    <property type="nucleotide sequence ID" value="NZ_LR794158.1"/>
</dbReference>
<accession>A0A6J5JX97</accession>
<dbReference type="AlphaFoldDB" id="A0A6J5JX97"/>
<sequence length="367" mass="44156">MLINKKYILTYCSNIFKTKNLKKLILNIKNYIKEFKNTQRHISICLSKNLLNNFIKKKQKNLFFLKKNLIRSINGFVYQDFHKKNIKEKIYLPDWTSKYRLLYTKNIILSIKNINEIKNNISVSTMPLSYKEWTTEKQKPIIIYKSIKNIIKIISQTKNKNLINLAIEPEPYCILECYLDIINFYAIWIKKTAQKLKKHIRICYDICHFSVMFDKHEIALKSINKKQIKLGKIQISSALKIITPQKLHYAKPLILTLFKLRHSNFLHQCITKYKKNIKIYNDVNKIIKNLLNKKNIEIKIHCHIPLYKKKFKYFNTTHLETKKTIKYIKSQPLTKNLEIESYTYHFFFKKFCYTKSIKKEHVITIEE</sequence>
<dbReference type="NCBIfam" id="NF035939">
    <property type="entry name" value="TIM_EboE"/>
    <property type="match status" value="1"/>
</dbReference>
<organism evidence="1 2">
    <name type="scientific">Candidatus Azoamicus ciliaticola</name>
    <dbReference type="NCBI Taxonomy" id="2652803"/>
    <lineage>
        <taxon>Bacteria</taxon>
        <taxon>Pseudomonadati</taxon>
        <taxon>Pseudomonadota</taxon>
        <taxon>Gammaproteobacteria</taxon>
        <taxon>Candidatus Azoamicaceae</taxon>
        <taxon>Candidatus Azoamicus</taxon>
    </lineage>
</organism>
<name>A0A6J5JX97_9GAMM</name>
<evidence type="ECO:0008006" key="3">
    <source>
        <dbReference type="Google" id="ProtNLM"/>
    </source>
</evidence>
<proteinExistence type="predicted"/>
<dbReference type="KEGG" id="acil:ESZ_00031"/>
<dbReference type="EMBL" id="LR794158">
    <property type="protein sequence ID" value="CAB3976251.1"/>
    <property type="molecule type" value="Genomic_DNA"/>
</dbReference>
<protein>
    <recommendedName>
        <fullName evidence="3">Xylose isomerase-like TIM barrel domain-containing protein</fullName>
    </recommendedName>
</protein>
<evidence type="ECO:0000313" key="1">
    <source>
        <dbReference type="EMBL" id="CAB3976251.1"/>
    </source>
</evidence>
<dbReference type="Proteomes" id="UP000509549">
    <property type="component" value="Chromosome"/>
</dbReference>
<evidence type="ECO:0000313" key="2">
    <source>
        <dbReference type="Proteomes" id="UP000509549"/>
    </source>
</evidence>
<reference evidence="1 2" key="1">
    <citation type="submission" date="2020-04" db="EMBL/GenBank/DDBJ databases">
        <authorList>
            <person name="Graf S J."/>
        </authorList>
    </citation>
    <scope>NUCLEOTIDE SEQUENCE [LARGE SCALE GENOMIC DNA]</scope>
    <source>
        <strain evidence="1">1</strain>
    </source>
</reference>
<gene>
    <name evidence="1" type="ORF">ESZ_00031</name>
</gene>